<keyword evidence="3" id="KW-1185">Reference proteome</keyword>
<evidence type="ECO:0008006" key="4">
    <source>
        <dbReference type="Google" id="ProtNLM"/>
    </source>
</evidence>
<gene>
    <name evidence="2" type="ORF">RS84_03412</name>
</gene>
<dbReference type="PATRIC" id="fig|273678.4.peg.3407"/>
<feature type="transmembrane region" description="Helical" evidence="1">
    <location>
        <begin position="114"/>
        <end position="135"/>
    </location>
</feature>
<name>A0A0M2HQM3_9MICO</name>
<feature type="transmembrane region" description="Helical" evidence="1">
    <location>
        <begin position="62"/>
        <end position="83"/>
    </location>
</feature>
<evidence type="ECO:0000256" key="1">
    <source>
        <dbReference type="SAM" id="Phobius"/>
    </source>
</evidence>
<reference evidence="2 3" key="1">
    <citation type="submission" date="2015-02" db="EMBL/GenBank/DDBJ databases">
        <title>Draft genome sequences of ten Microbacterium spp. with emphasis on heavy metal contaminated environments.</title>
        <authorList>
            <person name="Corretto E."/>
        </authorList>
    </citation>
    <scope>NUCLEOTIDE SEQUENCE [LARGE SCALE GENOMIC DNA]</scope>
    <source>
        <strain evidence="2 3">SA35</strain>
    </source>
</reference>
<organism evidence="2 3">
    <name type="scientific">Microbacterium hydrocarbonoxydans</name>
    <dbReference type="NCBI Taxonomy" id="273678"/>
    <lineage>
        <taxon>Bacteria</taxon>
        <taxon>Bacillati</taxon>
        <taxon>Actinomycetota</taxon>
        <taxon>Actinomycetes</taxon>
        <taxon>Micrococcales</taxon>
        <taxon>Microbacteriaceae</taxon>
        <taxon>Microbacterium</taxon>
    </lineage>
</organism>
<dbReference type="EMBL" id="JYJB01000010">
    <property type="protein sequence ID" value="KJL46771.1"/>
    <property type="molecule type" value="Genomic_DNA"/>
</dbReference>
<feature type="transmembrane region" description="Helical" evidence="1">
    <location>
        <begin position="6"/>
        <end position="28"/>
    </location>
</feature>
<dbReference type="AlphaFoldDB" id="A0A0M2HQM3"/>
<dbReference type="Proteomes" id="UP000033900">
    <property type="component" value="Unassembled WGS sequence"/>
</dbReference>
<protein>
    <recommendedName>
        <fullName evidence="4">DUF1304 domain-containing protein</fullName>
    </recommendedName>
</protein>
<dbReference type="Pfam" id="PF06993">
    <property type="entry name" value="DUF1304"/>
    <property type="match status" value="1"/>
</dbReference>
<dbReference type="InterPro" id="IPR009732">
    <property type="entry name" value="DUF1304"/>
</dbReference>
<feature type="transmembrane region" description="Helical" evidence="1">
    <location>
        <begin position="89"/>
        <end position="107"/>
    </location>
</feature>
<evidence type="ECO:0000313" key="2">
    <source>
        <dbReference type="EMBL" id="KJL46771.1"/>
    </source>
</evidence>
<proteinExistence type="predicted"/>
<keyword evidence="1" id="KW-1133">Transmembrane helix</keyword>
<keyword evidence="1" id="KW-0812">Transmembrane</keyword>
<comment type="caution">
    <text evidence="2">The sequence shown here is derived from an EMBL/GenBank/DDBJ whole genome shotgun (WGS) entry which is preliminary data.</text>
</comment>
<keyword evidence="1" id="KW-0472">Membrane</keyword>
<evidence type="ECO:0000313" key="3">
    <source>
        <dbReference type="Proteomes" id="UP000033900"/>
    </source>
</evidence>
<sequence>MRDDGGMIIAGLVLAAAAAAFHVFIFALESLKWTEPETRKIFGVASEADAVTMKQLAFNQGFYNLFLALTALLGVGLVILGAVTVGLTLVFAGTGMMLAAALVLILSDRSKARAAIMQGTLPLLAVVVTAIGVALN</sequence>
<dbReference type="STRING" id="273678.RS84_03412"/>
<accession>A0A0M2HQM3</accession>